<evidence type="ECO:0008006" key="4">
    <source>
        <dbReference type="Google" id="ProtNLM"/>
    </source>
</evidence>
<proteinExistence type="predicted"/>
<protein>
    <recommendedName>
        <fullName evidence="4">Secreted protein</fullName>
    </recommendedName>
</protein>
<evidence type="ECO:0000313" key="2">
    <source>
        <dbReference type="EMBL" id="RRT36579.1"/>
    </source>
</evidence>
<reference evidence="2 3" key="1">
    <citation type="journal article" date="2014" name="Agronomy (Basel)">
        <title>A Draft Genome Sequence for Ensete ventricosum, the Drought-Tolerant Tree Against Hunger.</title>
        <authorList>
            <person name="Harrison J."/>
            <person name="Moore K.A."/>
            <person name="Paszkiewicz K."/>
            <person name="Jones T."/>
            <person name="Grant M."/>
            <person name="Ambacheew D."/>
            <person name="Muzemil S."/>
            <person name="Studholme D.J."/>
        </authorList>
    </citation>
    <scope>NUCLEOTIDE SEQUENCE [LARGE SCALE GENOMIC DNA]</scope>
</reference>
<dbReference type="AlphaFoldDB" id="A0A426XAQ6"/>
<evidence type="ECO:0000313" key="3">
    <source>
        <dbReference type="Proteomes" id="UP000287651"/>
    </source>
</evidence>
<sequence>MCVPRCSCLNVHLGMLLLGGSHGVLHEAVSLTDSTVRCRVGHCPCRFPGPRSAGTMSGRLTLCQVSRTVPDADVAW</sequence>
<feature type="chain" id="PRO_5019192008" description="Secreted protein" evidence="1">
    <location>
        <begin position="24"/>
        <end position="76"/>
    </location>
</feature>
<feature type="signal peptide" evidence="1">
    <location>
        <begin position="1"/>
        <end position="23"/>
    </location>
</feature>
<name>A0A426XAQ6_ENSVE</name>
<dbReference type="Proteomes" id="UP000287651">
    <property type="component" value="Unassembled WGS sequence"/>
</dbReference>
<comment type="caution">
    <text evidence="2">The sequence shown here is derived from an EMBL/GenBank/DDBJ whole genome shotgun (WGS) entry which is preliminary data.</text>
</comment>
<gene>
    <name evidence="2" type="ORF">B296_00049377</name>
</gene>
<keyword evidence="1" id="KW-0732">Signal</keyword>
<accession>A0A426XAQ6</accession>
<evidence type="ECO:0000256" key="1">
    <source>
        <dbReference type="SAM" id="SignalP"/>
    </source>
</evidence>
<organism evidence="2 3">
    <name type="scientific">Ensete ventricosum</name>
    <name type="common">Abyssinian banana</name>
    <name type="synonym">Musa ensete</name>
    <dbReference type="NCBI Taxonomy" id="4639"/>
    <lineage>
        <taxon>Eukaryota</taxon>
        <taxon>Viridiplantae</taxon>
        <taxon>Streptophyta</taxon>
        <taxon>Embryophyta</taxon>
        <taxon>Tracheophyta</taxon>
        <taxon>Spermatophyta</taxon>
        <taxon>Magnoliopsida</taxon>
        <taxon>Liliopsida</taxon>
        <taxon>Zingiberales</taxon>
        <taxon>Musaceae</taxon>
        <taxon>Ensete</taxon>
    </lineage>
</organism>
<dbReference type="EMBL" id="AMZH03023405">
    <property type="protein sequence ID" value="RRT36579.1"/>
    <property type="molecule type" value="Genomic_DNA"/>
</dbReference>